<gene>
    <name evidence="3" type="ORF">APO_1982</name>
</gene>
<protein>
    <recommendedName>
        <fullName evidence="2">DUF306 domain-containing protein</fullName>
    </recommendedName>
</protein>
<feature type="signal peptide" evidence="1">
    <location>
        <begin position="1"/>
        <end position="25"/>
    </location>
</feature>
<evidence type="ECO:0000313" key="4">
    <source>
        <dbReference type="Proteomes" id="UP000018454"/>
    </source>
</evidence>
<dbReference type="PROSITE" id="PS51257">
    <property type="entry name" value="PROKAR_LIPOPROTEIN"/>
    <property type="match status" value="1"/>
</dbReference>
<dbReference type="EMBL" id="AEUP01000030">
    <property type="protein sequence ID" value="EGE47297.1"/>
    <property type="molecule type" value="Genomic_DNA"/>
</dbReference>
<dbReference type="Proteomes" id="UP000018454">
    <property type="component" value="Unassembled WGS sequence"/>
</dbReference>
<reference evidence="3 4" key="1">
    <citation type="journal article" date="2011" name="Science">
        <title>Drosophila microbiome modulates host developmental and metabolic homeostasis via insulin signaling.</title>
        <authorList>
            <person name="Shin S.C."/>
            <person name="Kim S.H."/>
            <person name="You H."/>
            <person name="Kim B."/>
            <person name="Kim A.C."/>
            <person name="Lee K.A."/>
            <person name="Yoon J.H."/>
            <person name="Ryu J.H."/>
            <person name="Lee W.J."/>
        </authorList>
    </citation>
    <scope>NUCLEOTIDE SEQUENCE [LARGE SCALE GENOMIC DNA]</scope>
    <source>
        <strain evidence="3 4">DM001</strain>
    </source>
</reference>
<dbReference type="InterPro" id="IPR005184">
    <property type="entry name" value="DUF306_Meta_HslJ"/>
</dbReference>
<name>F1YVJ2_9PROT</name>
<proteinExistence type="predicted"/>
<keyword evidence="1" id="KW-0732">Signal</keyword>
<accession>F1YVJ2</accession>
<dbReference type="InterPro" id="IPR038670">
    <property type="entry name" value="HslJ-like_sf"/>
</dbReference>
<sequence length="276" mass="28975">MAMRFSAPFFRSGLFALCAAGAVLAGCAEPRTTITPEGKEAPVAATGPKDVYEARGNAPFWNMTLADGALSVETPDGPRMARVIRHAYSEGGTRYYEASDIKAALTASACTDNMTGQVFTDTVTLTTATKTLRGCGGALVPPTSLNNTRWVVTAMDGRKLRSGNFVPDTDDSATDENPNPAADMFAPTLDINDTGKISGSDGCNRYVGGLVFGPKGSVKATPVGSMSTRMACLGKQNDIANTFSPLLNSVTGWTTDGTHLVLQTSGGKTIRLRQVF</sequence>
<evidence type="ECO:0000259" key="2">
    <source>
        <dbReference type="Pfam" id="PF03724"/>
    </source>
</evidence>
<dbReference type="Gene3D" id="2.40.128.270">
    <property type="match status" value="1"/>
</dbReference>
<dbReference type="AlphaFoldDB" id="F1YVJ2"/>
<comment type="caution">
    <text evidence="3">The sequence shown here is derived from an EMBL/GenBank/DDBJ whole genome shotgun (WGS) entry which is preliminary data.</text>
</comment>
<evidence type="ECO:0000256" key="1">
    <source>
        <dbReference type="SAM" id="SignalP"/>
    </source>
</evidence>
<dbReference type="Pfam" id="PF03724">
    <property type="entry name" value="META"/>
    <property type="match status" value="1"/>
</dbReference>
<evidence type="ECO:0000313" key="3">
    <source>
        <dbReference type="EMBL" id="EGE47297.1"/>
    </source>
</evidence>
<feature type="domain" description="DUF306" evidence="2">
    <location>
        <begin position="144"/>
        <end position="270"/>
    </location>
</feature>
<organism evidence="3 4">
    <name type="scientific">Acetobacter pomorum DM001</name>
    <dbReference type="NCBI Taxonomy" id="945681"/>
    <lineage>
        <taxon>Bacteria</taxon>
        <taxon>Pseudomonadati</taxon>
        <taxon>Pseudomonadota</taxon>
        <taxon>Alphaproteobacteria</taxon>
        <taxon>Acetobacterales</taxon>
        <taxon>Acetobacteraceae</taxon>
        <taxon>Acetobacter</taxon>
    </lineage>
</organism>
<feature type="chain" id="PRO_5003272205" description="DUF306 domain-containing protein" evidence="1">
    <location>
        <begin position="26"/>
        <end position="276"/>
    </location>
</feature>